<reference evidence="1 2" key="1">
    <citation type="submission" date="2007-06" db="EMBL/GenBank/DDBJ databases">
        <authorList>
            <person name="Shimkets L."/>
            <person name="Ferriera S."/>
            <person name="Johnson J."/>
            <person name="Kravitz S."/>
            <person name="Beeson K."/>
            <person name="Sutton G."/>
            <person name="Rogers Y.-H."/>
            <person name="Friedman R."/>
            <person name="Frazier M."/>
            <person name="Venter J.C."/>
        </authorList>
    </citation>
    <scope>NUCLEOTIDE SEQUENCE [LARGE SCALE GENOMIC DNA]</scope>
    <source>
        <strain evidence="1 2">SIR-1</strain>
    </source>
</reference>
<dbReference type="EMBL" id="ABCS01000071">
    <property type="protein sequence ID" value="EDM76160.1"/>
    <property type="molecule type" value="Genomic_DNA"/>
</dbReference>
<dbReference type="STRING" id="391625.PPSIR1_26908"/>
<keyword evidence="2" id="KW-1185">Reference proteome</keyword>
<protein>
    <recommendedName>
        <fullName evidence="3">VOC domain-containing protein</fullName>
    </recommendedName>
</protein>
<evidence type="ECO:0008006" key="3">
    <source>
        <dbReference type="Google" id="ProtNLM"/>
    </source>
</evidence>
<name>A6GD85_9BACT</name>
<evidence type="ECO:0000313" key="1">
    <source>
        <dbReference type="EMBL" id="EDM76160.1"/>
    </source>
</evidence>
<comment type="caution">
    <text evidence="1">The sequence shown here is derived from an EMBL/GenBank/DDBJ whole genome shotgun (WGS) entry which is preliminary data.</text>
</comment>
<dbReference type="AlphaFoldDB" id="A6GD85"/>
<dbReference type="SUPFAM" id="SSF54593">
    <property type="entry name" value="Glyoxalase/Bleomycin resistance protein/Dihydroxybiphenyl dioxygenase"/>
    <property type="match status" value="1"/>
</dbReference>
<dbReference type="Gene3D" id="3.10.180.10">
    <property type="entry name" value="2,3-Dihydroxybiphenyl 1,2-Dioxygenase, domain 1"/>
    <property type="match status" value="1"/>
</dbReference>
<accession>A6GD85</accession>
<dbReference type="InterPro" id="IPR029068">
    <property type="entry name" value="Glyas_Bleomycin-R_OHBP_Dase"/>
</dbReference>
<dbReference type="OrthoDB" id="9812656at2"/>
<proteinExistence type="predicted"/>
<evidence type="ECO:0000313" key="2">
    <source>
        <dbReference type="Proteomes" id="UP000005801"/>
    </source>
</evidence>
<dbReference type="Proteomes" id="UP000005801">
    <property type="component" value="Unassembled WGS sequence"/>
</dbReference>
<sequence>MDEHGVAITGSFSFEGLSAIFVRDPDGNVLEFDEYAGAEPQTRAKREPGC</sequence>
<gene>
    <name evidence="1" type="ORF">PPSIR1_26908</name>
</gene>
<dbReference type="RefSeq" id="WP_006974676.1">
    <property type="nucleotide sequence ID" value="NZ_ABCS01000071.1"/>
</dbReference>
<organism evidence="1 2">
    <name type="scientific">Plesiocystis pacifica SIR-1</name>
    <dbReference type="NCBI Taxonomy" id="391625"/>
    <lineage>
        <taxon>Bacteria</taxon>
        <taxon>Pseudomonadati</taxon>
        <taxon>Myxococcota</taxon>
        <taxon>Polyangia</taxon>
        <taxon>Nannocystales</taxon>
        <taxon>Nannocystaceae</taxon>
        <taxon>Plesiocystis</taxon>
    </lineage>
</organism>